<dbReference type="EMBL" id="WTFF01000099">
    <property type="protein sequence ID" value="MBW5483319.1"/>
    <property type="molecule type" value="Genomic_DNA"/>
</dbReference>
<protein>
    <submittedName>
        <fullName evidence="2">Uncharacterized protein</fullName>
    </submittedName>
</protein>
<keyword evidence="3" id="KW-1185">Reference proteome</keyword>
<keyword evidence="1" id="KW-0812">Transmembrane</keyword>
<gene>
    <name evidence="2" type="ORF">GPJ59_15835</name>
</gene>
<reference evidence="2 3" key="1">
    <citation type="submission" date="2019-12" db="EMBL/GenBank/DDBJ databases">
        <title>Genome sequence of Streptomyces bambusae.</title>
        <authorList>
            <person name="Bansal K."/>
            <person name="Choksket S."/>
            <person name="Korpole S."/>
            <person name="Patil P.B."/>
        </authorList>
    </citation>
    <scope>NUCLEOTIDE SEQUENCE [LARGE SCALE GENOMIC DNA]</scope>
    <source>
        <strain evidence="2 3">SK60</strain>
    </source>
</reference>
<evidence type="ECO:0000313" key="3">
    <source>
        <dbReference type="Proteomes" id="UP000812013"/>
    </source>
</evidence>
<keyword evidence="1" id="KW-0472">Membrane</keyword>
<name>A0ABS6Z6D6_9ACTN</name>
<keyword evidence="1" id="KW-1133">Transmembrane helix</keyword>
<dbReference type="Proteomes" id="UP000812013">
    <property type="component" value="Unassembled WGS sequence"/>
</dbReference>
<sequence length="591" mass="64363">MSDIDIGLHNKVSQLNRLVVQVAEQVGHVSGQVVAVQAGQQQTQGELQQLRDEFRAFAAEARLAAALQRAETKVGVVEDRLDHEFGHHKVVRRTAVGMLQAFDVGLVSEDTVRAVGDQLMLQTPRYWLAPALVALAAWSADDRGLCDKAVLEAFRRSPSRTALFFALVLRRQGRGPESTRWLRHYLLAQDPARLGREFAVILEAVAQGAFGADGRGMLRQVLEQWQELLAADPEAQAAQTARWGAELSALCPTVTGDEFPFLMQVSPQWPQLGQVLSAARTHQVVLDKYTAVMDGEISASERIEDAVDDILDRLVSEYDNEELPLRRELAYQQAVVAHDGDEARARVAADADAAAYEESLDYLTVQSTAALNPGAIGTSQATRRLAVAACREWFDRAHQSFAMAYRQAVPQDVEARFDATYPVGAAAPFVLPAWSGSFRTPLDELQRQLAEHWERHSRPFVAALGFDWAGPMSIAVLVTLAALALGSAIAPAAAVLFPLIVGGVAALLVNQRRSKAAALQAAVRARLDAARDEALHRLRGASAELVQWQHAYAAADSVERQVRQLIASLDTRTDANSPFSGRVVSQEGTSA</sequence>
<dbReference type="RefSeq" id="WP_219667782.1">
    <property type="nucleotide sequence ID" value="NZ_WTFF01000099.1"/>
</dbReference>
<feature type="transmembrane region" description="Helical" evidence="1">
    <location>
        <begin position="489"/>
        <end position="509"/>
    </location>
</feature>
<accession>A0ABS6Z6D6</accession>
<evidence type="ECO:0000313" key="2">
    <source>
        <dbReference type="EMBL" id="MBW5483319.1"/>
    </source>
</evidence>
<evidence type="ECO:0000256" key="1">
    <source>
        <dbReference type="SAM" id="Phobius"/>
    </source>
</evidence>
<organism evidence="2 3">
    <name type="scientific">Streptomyces bambusae</name>
    <dbReference type="NCBI Taxonomy" id="1550616"/>
    <lineage>
        <taxon>Bacteria</taxon>
        <taxon>Bacillati</taxon>
        <taxon>Actinomycetota</taxon>
        <taxon>Actinomycetes</taxon>
        <taxon>Kitasatosporales</taxon>
        <taxon>Streptomycetaceae</taxon>
        <taxon>Streptomyces</taxon>
    </lineage>
</organism>
<proteinExistence type="predicted"/>
<comment type="caution">
    <text evidence="2">The sequence shown here is derived from an EMBL/GenBank/DDBJ whole genome shotgun (WGS) entry which is preliminary data.</text>
</comment>